<keyword evidence="1" id="KW-0732">Signal</keyword>
<proteinExistence type="predicted"/>
<organism evidence="2 3">
    <name type="scientific">Fraxinus pennsylvanica</name>
    <dbReference type="NCBI Taxonomy" id="56036"/>
    <lineage>
        <taxon>Eukaryota</taxon>
        <taxon>Viridiplantae</taxon>
        <taxon>Streptophyta</taxon>
        <taxon>Embryophyta</taxon>
        <taxon>Tracheophyta</taxon>
        <taxon>Spermatophyta</taxon>
        <taxon>Magnoliopsida</taxon>
        <taxon>eudicotyledons</taxon>
        <taxon>Gunneridae</taxon>
        <taxon>Pentapetalae</taxon>
        <taxon>asterids</taxon>
        <taxon>lamiids</taxon>
        <taxon>Lamiales</taxon>
        <taxon>Oleaceae</taxon>
        <taxon>Oleeae</taxon>
        <taxon>Fraxinus</taxon>
    </lineage>
</organism>
<feature type="chain" id="PRO_5042096720" description="Phylloplanin" evidence="1">
    <location>
        <begin position="24"/>
        <end position="154"/>
    </location>
</feature>
<keyword evidence="3" id="KW-1185">Reference proteome</keyword>
<evidence type="ECO:0008006" key="4">
    <source>
        <dbReference type="Google" id="ProtNLM"/>
    </source>
</evidence>
<dbReference type="PANTHER" id="PTHR34458">
    <property type="entry name" value="POLLEN OLE E 1 ALLERGEN AND EXTENSIN FAMILY PROTEIN-RELATED"/>
    <property type="match status" value="1"/>
</dbReference>
<gene>
    <name evidence="2" type="ORF">FPE_LOCUS18498</name>
</gene>
<evidence type="ECO:0000313" key="3">
    <source>
        <dbReference type="Proteomes" id="UP000834106"/>
    </source>
</evidence>
<accession>A0AAD1ZJR5</accession>
<dbReference type="EMBL" id="OU503046">
    <property type="protein sequence ID" value="CAI9771068.1"/>
    <property type="molecule type" value="Genomic_DNA"/>
</dbReference>
<dbReference type="PANTHER" id="PTHR34458:SF5">
    <property type="entry name" value="POLLEN OLE E 1 ALLERGEN AND EXTENSIN FAMILY PROTEIN"/>
    <property type="match status" value="1"/>
</dbReference>
<feature type="signal peptide" evidence="1">
    <location>
        <begin position="1"/>
        <end position="23"/>
    </location>
</feature>
<evidence type="ECO:0000313" key="2">
    <source>
        <dbReference type="EMBL" id="CAI9771068.1"/>
    </source>
</evidence>
<dbReference type="InterPro" id="IPR040404">
    <property type="entry name" value="Phylloplanin-like"/>
</dbReference>
<evidence type="ECO:0000256" key="1">
    <source>
        <dbReference type="SAM" id="SignalP"/>
    </source>
</evidence>
<sequence>MALKSLIFVSILFAAIAFPMAEAQLGIIGNLLGLLRIQGILYCTPNGNIGVNGTATPVFPNALVQLQCGDGNVVSSATTNASGLFSMLLDPLNFLLSTLLSNCKLVVGTPLATCNASLPSIGTLESTLKFIGNTLLGILNVGNIIPTGFQLIPV</sequence>
<name>A0AAD1ZJR5_9LAMI</name>
<dbReference type="Proteomes" id="UP000834106">
    <property type="component" value="Chromosome 11"/>
</dbReference>
<dbReference type="AlphaFoldDB" id="A0AAD1ZJR5"/>
<reference evidence="2" key="1">
    <citation type="submission" date="2023-05" db="EMBL/GenBank/DDBJ databases">
        <authorList>
            <person name="Huff M."/>
        </authorList>
    </citation>
    <scope>NUCLEOTIDE SEQUENCE</scope>
</reference>
<protein>
    <recommendedName>
        <fullName evidence="4">Phylloplanin</fullName>
    </recommendedName>
</protein>